<dbReference type="Proteomes" id="UP000799424">
    <property type="component" value="Unassembled WGS sequence"/>
</dbReference>
<feature type="compositionally biased region" description="Basic residues" evidence="1">
    <location>
        <begin position="86"/>
        <end position="105"/>
    </location>
</feature>
<evidence type="ECO:0000313" key="3">
    <source>
        <dbReference type="EMBL" id="KAF2829665.1"/>
    </source>
</evidence>
<dbReference type="AlphaFoldDB" id="A0A6A7AAP8"/>
<reference evidence="3" key="1">
    <citation type="journal article" date="2020" name="Stud. Mycol.">
        <title>101 Dothideomycetes genomes: a test case for predicting lifestyles and emergence of pathogens.</title>
        <authorList>
            <person name="Haridas S."/>
            <person name="Albert R."/>
            <person name="Binder M."/>
            <person name="Bloem J."/>
            <person name="Labutti K."/>
            <person name="Salamov A."/>
            <person name="Andreopoulos B."/>
            <person name="Baker S."/>
            <person name="Barry K."/>
            <person name="Bills G."/>
            <person name="Bluhm B."/>
            <person name="Cannon C."/>
            <person name="Castanera R."/>
            <person name="Culley D."/>
            <person name="Daum C."/>
            <person name="Ezra D."/>
            <person name="Gonzalez J."/>
            <person name="Henrissat B."/>
            <person name="Kuo A."/>
            <person name="Liang C."/>
            <person name="Lipzen A."/>
            <person name="Lutzoni F."/>
            <person name="Magnuson J."/>
            <person name="Mondo S."/>
            <person name="Nolan M."/>
            <person name="Ohm R."/>
            <person name="Pangilinan J."/>
            <person name="Park H.-J."/>
            <person name="Ramirez L."/>
            <person name="Alfaro M."/>
            <person name="Sun H."/>
            <person name="Tritt A."/>
            <person name="Yoshinaga Y."/>
            <person name="Zwiers L.-H."/>
            <person name="Turgeon B."/>
            <person name="Goodwin S."/>
            <person name="Spatafora J."/>
            <person name="Crous P."/>
            <person name="Grigoriev I."/>
        </authorList>
    </citation>
    <scope>NUCLEOTIDE SEQUENCE</scope>
    <source>
        <strain evidence="3">CBS 113818</strain>
    </source>
</reference>
<evidence type="ECO:0000259" key="2">
    <source>
        <dbReference type="PROSITE" id="PS51082"/>
    </source>
</evidence>
<feature type="region of interest" description="Disordered" evidence="1">
    <location>
        <begin position="227"/>
        <end position="516"/>
    </location>
</feature>
<gene>
    <name evidence="3" type="ORF">CC86DRAFT_403011</name>
</gene>
<keyword evidence="4" id="KW-1185">Reference proteome</keyword>
<dbReference type="PROSITE" id="PS51082">
    <property type="entry name" value="WH2"/>
    <property type="match status" value="1"/>
</dbReference>
<feature type="compositionally biased region" description="Polar residues" evidence="1">
    <location>
        <begin position="12"/>
        <end position="29"/>
    </location>
</feature>
<feature type="compositionally biased region" description="Basic and acidic residues" evidence="1">
    <location>
        <begin position="491"/>
        <end position="501"/>
    </location>
</feature>
<name>A0A6A7AAP8_9PLEO</name>
<protein>
    <recommendedName>
        <fullName evidence="2">WH2 domain-containing protein</fullName>
    </recommendedName>
</protein>
<feature type="compositionally biased region" description="Pro residues" evidence="1">
    <location>
        <begin position="349"/>
        <end position="358"/>
    </location>
</feature>
<feature type="compositionally biased region" description="Basic and acidic residues" evidence="1">
    <location>
        <begin position="227"/>
        <end position="248"/>
    </location>
</feature>
<organism evidence="3 4">
    <name type="scientific">Ophiobolus disseminans</name>
    <dbReference type="NCBI Taxonomy" id="1469910"/>
    <lineage>
        <taxon>Eukaryota</taxon>
        <taxon>Fungi</taxon>
        <taxon>Dikarya</taxon>
        <taxon>Ascomycota</taxon>
        <taxon>Pezizomycotina</taxon>
        <taxon>Dothideomycetes</taxon>
        <taxon>Pleosporomycetidae</taxon>
        <taxon>Pleosporales</taxon>
        <taxon>Pleosporineae</taxon>
        <taxon>Phaeosphaeriaceae</taxon>
        <taxon>Ophiobolus</taxon>
    </lineage>
</organism>
<feature type="compositionally biased region" description="Pro residues" evidence="1">
    <location>
        <begin position="421"/>
        <end position="449"/>
    </location>
</feature>
<feature type="compositionally biased region" description="Basic and acidic residues" evidence="1">
    <location>
        <begin position="106"/>
        <end position="140"/>
    </location>
</feature>
<accession>A0A6A7AAP8</accession>
<evidence type="ECO:0000256" key="1">
    <source>
        <dbReference type="SAM" id="MobiDB-lite"/>
    </source>
</evidence>
<feature type="compositionally biased region" description="Basic and acidic residues" evidence="1">
    <location>
        <begin position="59"/>
        <end position="85"/>
    </location>
</feature>
<dbReference type="InterPro" id="IPR003124">
    <property type="entry name" value="WH2_dom"/>
</dbReference>
<feature type="region of interest" description="Disordered" evidence="1">
    <location>
        <begin position="1"/>
        <end position="41"/>
    </location>
</feature>
<feature type="compositionally biased region" description="Basic and acidic residues" evidence="1">
    <location>
        <begin position="256"/>
        <end position="325"/>
    </location>
</feature>
<dbReference type="OrthoDB" id="3792561at2759"/>
<evidence type="ECO:0000313" key="4">
    <source>
        <dbReference type="Proteomes" id="UP000799424"/>
    </source>
</evidence>
<feature type="compositionally biased region" description="Basic residues" evidence="1">
    <location>
        <begin position="166"/>
        <end position="183"/>
    </location>
</feature>
<dbReference type="EMBL" id="MU006220">
    <property type="protein sequence ID" value="KAF2829665.1"/>
    <property type="molecule type" value="Genomic_DNA"/>
</dbReference>
<proteinExistence type="predicted"/>
<feature type="domain" description="WH2" evidence="2">
    <location>
        <begin position="455"/>
        <end position="473"/>
    </location>
</feature>
<feature type="compositionally biased region" description="Acidic residues" evidence="1">
    <location>
        <begin position="504"/>
        <end position="513"/>
    </location>
</feature>
<dbReference type="GO" id="GO:0003779">
    <property type="term" value="F:actin binding"/>
    <property type="evidence" value="ECO:0007669"/>
    <property type="project" value="InterPro"/>
</dbReference>
<feature type="region of interest" description="Disordered" evidence="1">
    <location>
        <begin position="59"/>
        <end position="207"/>
    </location>
</feature>
<sequence>MPGPTPDPDSAQYRTQVQEHIQGVVSGTQPRDPHLSKASTGRLILEGVVENVKIYRLYREEKLMEAKEKEKGKKEMSRGDRGRNMERHRHRHRGRSEERHRRRRSREGSRDRHRERSRGGEGSRERLLGHDGPDQVRYEPFDAMMTGGAGPAGTLPSHDQNAERRPRSRTRSQPKRHSPRRSQARAPRSSTRRKTGPDGATQFGDLPKKVAGVGLAAHFLNTYRHIKAEHDSGHRSRSAVEKVVDGWRGKTPGAVREAERLLKKEPKWGDGGRSGDGRGNDRRRGDRGERSGRDRTRDEGRGRGHDRPRNVDRGDQDDRDKDFLRRPATPYPPRGMPPNRQSLENETPAHPPRAPSPRPHTRHSELYNRTPSPPGAQVRDVTPPTRLRSASPPWPPAASNAVPPYPDTPRGRSRSRSPAMAMPPPPPPSPPSPPPMPASRPRPPPPPTRPRSTPNRGALLDEISGGAFNLKPVRKVDEKSDAAYSTTSHSRAVEERERRQTWSDVDDRDEDNESERRKVLKETLEAQFTGGSSGKNGKVFFAAEHEHVGLIKDNRTVMKSDDEKRDERIVDSQHAIEDLDDDGWFSNLAEHVGTPSWNWGGLPTGKGSERRE</sequence>